<evidence type="ECO:0000256" key="1">
    <source>
        <dbReference type="ARBA" id="ARBA00001966"/>
    </source>
</evidence>
<dbReference type="EMBL" id="DF820460">
    <property type="protein sequence ID" value="GAK54155.1"/>
    <property type="molecule type" value="Genomic_DNA"/>
</dbReference>
<comment type="cofactor">
    <cofactor evidence="1">
        <name>[4Fe-4S] cluster</name>
        <dbReference type="ChEBI" id="CHEBI:49883"/>
    </cofactor>
</comment>
<feature type="domain" description="B12-binding" evidence="8">
    <location>
        <begin position="31"/>
        <end position="132"/>
    </location>
</feature>
<dbReference type="Proteomes" id="UP000030700">
    <property type="component" value="Unassembled WGS sequence"/>
</dbReference>
<evidence type="ECO:0000259" key="8">
    <source>
        <dbReference type="PROSITE" id="PS51332"/>
    </source>
</evidence>
<evidence type="ECO:0000256" key="3">
    <source>
        <dbReference type="ARBA" id="ARBA00022679"/>
    </source>
</evidence>
<keyword evidence="5" id="KW-0479">Metal-binding</keyword>
<sequence length="442" mass="50194">MKLLFIQPAQMFRDGRLIKFKQTISYPIGLVTLAGLTPPDVDIVIVNESVDEIDLDMDVDAVCITGYSSQITRGYQLADAFRQRGVTVVMGGIHVSLNPDEAEQHADAILIGEAEGLWPTMVADIRANRLKKRYKLAHFPEMSSPVLPRYDLVDRAKYIQPPSVKSNLIPIQTARGCPHHCDFCSVVQFLGRKFRMKPISHVLKEIEACGSDYLFFSDDNVIGNFDHAREFFKAITPLNVKWMGQFPSTIGRHPELIDMAAKSGCFLLFIGFETIVTESLHEVGKSFNQRQNYHEVIRRILDAGITPFGSFAFGFDHDDPEVFDRTLAFTEETHLPLVSWFILTPLPGTVLYRRLSEQGRIIDRNWHNYDLSRAVFRPAQMTPEELEERYWKAFGDFYSLPKIAKRVRSATTDTTIQTMYAMLSRSMIAHRINPLSGGVLAK</sequence>
<evidence type="ECO:0000256" key="2">
    <source>
        <dbReference type="ARBA" id="ARBA00022603"/>
    </source>
</evidence>
<evidence type="ECO:0000313" key="10">
    <source>
        <dbReference type="EMBL" id="GAK54155.1"/>
    </source>
</evidence>
<dbReference type="PROSITE" id="PS51918">
    <property type="entry name" value="RADICAL_SAM"/>
    <property type="match status" value="1"/>
</dbReference>
<evidence type="ECO:0000313" key="11">
    <source>
        <dbReference type="Proteomes" id="UP000030700"/>
    </source>
</evidence>
<protein>
    <submittedName>
        <fullName evidence="10">Radical SAM domain protein</fullName>
    </submittedName>
</protein>
<dbReference type="SUPFAM" id="SSF102114">
    <property type="entry name" value="Radical SAM enzymes"/>
    <property type="match status" value="1"/>
</dbReference>
<organism evidence="10">
    <name type="scientific">Candidatus Moduliflexus flocculans</name>
    <dbReference type="NCBI Taxonomy" id="1499966"/>
    <lineage>
        <taxon>Bacteria</taxon>
        <taxon>Candidatus Moduliflexota</taxon>
        <taxon>Candidatus Moduliflexia</taxon>
        <taxon>Candidatus Moduliflexales</taxon>
        <taxon>Candidatus Moduliflexaceae</taxon>
    </lineage>
</organism>
<dbReference type="InterPro" id="IPR051198">
    <property type="entry name" value="BchE-like"/>
</dbReference>
<keyword evidence="11" id="KW-1185">Reference proteome</keyword>
<keyword evidence="3" id="KW-0808">Transferase</keyword>
<evidence type="ECO:0000256" key="6">
    <source>
        <dbReference type="ARBA" id="ARBA00023004"/>
    </source>
</evidence>
<dbReference type="PROSITE" id="PS51332">
    <property type="entry name" value="B12_BINDING"/>
    <property type="match status" value="1"/>
</dbReference>
<keyword evidence="2" id="KW-0489">Methyltransferase</keyword>
<dbReference type="PANTHER" id="PTHR43409">
    <property type="entry name" value="ANAEROBIC MAGNESIUM-PROTOPORPHYRIN IX MONOMETHYL ESTER CYCLASE-RELATED"/>
    <property type="match status" value="1"/>
</dbReference>
<dbReference type="CDD" id="cd01335">
    <property type="entry name" value="Radical_SAM"/>
    <property type="match status" value="1"/>
</dbReference>
<dbReference type="GO" id="GO:0005829">
    <property type="term" value="C:cytosol"/>
    <property type="evidence" value="ECO:0007669"/>
    <property type="project" value="TreeGrafter"/>
</dbReference>
<dbReference type="AlphaFoldDB" id="A0A081BRX4"/>
<dbReference type="GO" id="GO:0031419">
    <property type="term" value="F:cobalamin binding"/>
    <property type="evidence" value="ECO:0007669"/>
    <property type="project" value="InterPro"/>
</dbReference>
<dbReference type="GO" id="GO:0046872">
    <property type="term" value="F:metal ion binding"/>
    <property type="evidence" value="ECO:0007669"/>
    <property type="project" value="UniProtKB-KW"/>
</dbReference>
<dbReference type="STRING" id="1499966.U14_05434"/>
<dbReference type="InterPro" id="IPR023404">
    <property type="entry name" value="rSAM_horseshoe"/>
</dbReference>
<gene>
    <name evidence="10" type="ORF">U14_05434</name>
</gene>
<dbReference type="GO" id="GO:0003824">
    <property type="term" value="F:catalytic activity"/>
    <property type="evidence" value="ECO:0007669"/>
    <property type="project" value="InterPro"/>
</dbReference>
<evidence type="ECO:0000256" key="5">
    <source>
        <dbReference type="ARBA" id="ARBA00022723"/>
    </source>
</evidence>
<dbReference type="Pfam" id="PF13282">
    <property type="entry name" value="DUF4070"/>
    <property type="match status" value="1"/>
</dbReference>
<keyword evidence="7" id="KW-0411">Iron-sulfur</keyword>
<dbReference type="InterPro" id="IPR025274">
    <property type="entry name" value="DUF4070"/>
</dbReference>
<dbReference type="Gene3D" id="3.40.50.280">
    <property type="entry name" value="Cobalamin-binding domain"/>
    <property type="match status" value="1"/>
</dbReference>
<dbReference type="SMART" id="SM00729">
    <property type="entry name" value="Elp3"/>
    <property type="match status" value="1"/>
</dbReference>
<dbReference type="HOGENOM" id="CLU_021572_5_1_0"/>
<name>A0A081BRX4_9BACT</name>
<keyword evidence="6" id="KW-0408">Iron</keyword>
<reference evidence="10" key="1">
    <citation type="journal article" date="2015" name="PeerJ">
        <title>First genomic representation of candidate bacterial phylum KSB3 points to enhanced environmental sensing as a trigger of wastewater bulking.</title>
        <authorList>
            <person name="Sekiguchi Y."/>
            <person name="Ohashi A."/>
            <person name="Parks D.H."/>
            <person name="Yamauchi T."/>
            <person name="Tyson G.W."/>
            <person name="Hugenholtz P."/>
        </authorList>
    </citation>
    <scope>NUCLEOTIDE SEQUENCE [LARGE SCALE GENOMIC DNA]</scope>
</reference>
<evidence type="ECO:0000256" key="4">
    <source>
        <dbReference type="ARBA" id="ARBA00022691"/>
    </source>
</evidence>
<dbReference type="InterPro" id="IPR058240">
    <property type="entry name" value="rSAM_sf"/>
</dbReference>
<proteinExistence type="predicted"/>
<dbReference type="InterPro" id="IPR034466">
    <property type="entry name" value="Methyltransferase_Class_B"/>
</dbReference>
<dbReference type="GO" id="GO:0051539">
    <property type="term" value="F:4 iron, 4 sulfur cluster binding"/>
    <property type="evidence" value="ECO:0007669"/>
    <property type="project" value="UniProtKB-KW"/>
</dbReference>
<evidence type="ECO:0000259" key="9">
    <source>
        <dbReference type="PROSITE" id="PS51918"/>
    </source>
</evidence>
<dbReference type="CDD" id="cd02068">
    <property type="entry name" value="radical_SAM_B12_BD"/>
    <property type="match status" value="1"/>
</dbReference>
<accession>A0A081BRX4</accession>
<dbReference type="SFLD" id="SFLDG01082">
    <property type="entry name" value="B12-binding_domain_containing"/>
    <property type="match status" value="1"/>
</dbReference>
<feature type="domain" description="Radical SAM core" evidence="9">
    <location>
        <begin position="161"/>
        <end position="384"/>
    </location>
</feature>
<dbReference type="Gene3D" id="3.80.30.20">
    <property type="entry name" value="tm_1862 like domain"/>
    <property type="match status" value="1"/>
</dbReference>
<dbReference type="Pfam" id="PF04055">
    <property type="entry name" value="Radical_SAM"/>
    <property type="match status" value="1"/>
</dbReference>
<dbReference type="PANTHER" id="PTHR43409:SF7">
    <property type="entry name" value="BLL1977 PROTEIN"/>
    <property type="match status" value="1"/>
</dbReference>
<dbReference type="InterPro" id="IPR006158">
    <property type="entry name" value="Cobalamin-bd"/>
</dbReference>
<dbReference type="InterPro" id="IPR007197">
    <property type="entry name" value="rSAM"/>
</dbReference>
<evidence type="ECO:0000256" key="7">
    <source>
        <dbReference type="ARBA" id="ARBA00023014"/>
    </source>
</evidence>
<dbReference type="InterPro" id="IPR006638">
    <property type="entry name" value="Elp3/MiaA/NifB-like_rSAM"/>
</dbReference>
<dbReference type="SFLD" id="SFLDS00029">
    <property type="entry name" value="Radical_SAM"/>
    <property type="match status" value="1"/>
</dbReference>
<dbReference type="SFLD" id="SFLDG01123">
    <property type="entry name" value="methyltransferase_(Class_B)"/>
    <property type="match status" value="1"/>
</dbReference>
<keyword evidence="4" id="KW-0949">S-adenosyl-L-methionine</keyword>